<keyword evidence="2" id="KW-1185">Reference proteome</keyword>
<proteinExistence type="predicted"/>
<name>A0A917VCG2_9NOCA</name>
<dbReference type="EMBL" id="BMMW01000004">
    <property type="protein sequence ID" value="GGK64021.1"/>
    <property type="molecule type" value="Genomic_DNA"/>
</dbReference>
<evidence type="ECO:0000313" key="2">
    <source>
        <dbReference type="Proteomes" id="UP000612956"/>
    </source>
</evidence>
<gene>
    <name evidence="1" type="ORF">GCM10011591_40400</name>
</gene>
<reference evidence="1" key="1">
    <citation type="journal article" date="2014" name="Int. J. Syst. Evol. Microbiol.">
        <title>Complete genome sequence of Corynebacterium casei LMG S-19264T (=DSM 44701T), isolated from a smear-ripened cheese.</title>
        <authorList>
            <consortium name="US DOE Joint Genome Institute (JGI-PGF)"/>
            <person name="Walter F."/>
            <person name="Albersmeier A."/>
            <person name="Kalinowski J."/>
            <person name="Ruckert C."/>
        </authorList>
    </citation>
    <scope>NUCLEOTIDE SEQUENCE</scope>
    <source>
        <strain evidence="1">CGMCC 4.7278</strain>
    </source>
</reference>
<organism evidence="1 2">
    <name type="scientific">Nocardia camponoti</name>
    <dbReference type="NCBI Taxonomy" id="1616106"/>
    <lineage>
        <taxon>Bacteria</taxon>
        <taxon>Bacillati</taxon>
        <taxon>Actinomycetota</taxon>
        <taxon>Actinomycetes</taxon>
        <taxon>Mycobacteriales</taxon>
        <taxon>Nocardiaceae</taxon>
        <taxon>Nocardia</taxon>
    </lineage>
</organism>
<dbReference type="AlphaFoldDB" id="A0A917VCG2"/>
<comment type="caution">
    <text evidence="1">The sequence shown here is derived from an EMBL/GenBank/DDBJ whole genome shotgun (WGS) entry which is preliminary data.</text>
</comment>
<reference evidence="1" key="2">
    <citation type="submission" date="2020-09" db="EMBL/GenBank/DDBJ databases">
        <authorList>
            <person name="Sun Q."/>
            <person name="Zhou Y."/>
        </authorList>
    </citation>
    <scope>NUCLEOTIDE SEQUENCE</scope>
    <source>
        <strain evidence="1">CGMCC 4.7278</strain>
    </source>
</reference>
<protein>
    <submittedName>
        <fullName evidence="1">Uncharacterized protein</fullName>
    </submittedName>
</protein>
<evidence type="ECO:0000313" key="1">
    <source>
        <dbReference type="EMBL" id="GGK64021.1"/>
    </source>
</evidence>
<sequence length="55" mass="6130">MASEDREVAVPAAEKAIAVDLNHRNTGERAAHPKKRVGPMSVDVRADWAHTRRRV</sequence>
<dbReference type="Proteomes" id="UP000612956">
    <property type="component" value="Unassembled WGS sequence"/>
</dbReference>
<accession>A0A917VCG2</accession>